<keyword evidence="3" id="KW-1185">Reference proteome</keyword>
<dbReference type="RefSeq" id="WP_397092326.1">
    <property type="nucleotide sequence ID" value="NZ_JBITGY010000026.1"/>
</dbReference>
<dbReference type="Proteomes" id="UP001612741">
    <property type="component" value="Unassembled WGS sequence"/>
</dbReference>
<organism evidence="2 3">
    <name type="scientific">Nonomuraea typhae</name>
    <dbReference type="NCBI Taxonomy" id="2603600"/>
    <lineage>
        <taxon>Bacteria</taxon>
        <taxon>Bacillati</taxon>
        <taxon>Actinomycetota</taxon>
        <taxon>Actinomycetes</taxon>
        <taxon>Streptosporangiales</taxon>
        <taxon>Streptosporangiaceae</taxon>
        <taxon>Nonomuraea</taxon>
    </lineage>
</organism>
<name>A0ABW7ZCL5_9ACTN</name>
<comment type="caution">
    <text evidence="2">The sequence shown here is derived from an EMBL/GenBank/DDBJ whole genome shotgun (WGS) entry which is preliminary data.</text>
</comment>
<dbReference type="EMBL" id="JBITGY010000026">
    <property type="protein sequence ID" value="MFI6505890.1"/>
    <property type="molecule type" value="Genomic_DNA"/>
</dbReference>
<evidence type="ECO:0008006" key="4">
    <source>
        <dbReference type="Google" id="ProtNLM"/>
    </source>
</evidence>
<evidence type="ECO:0000256" key="1">
    <source>
        <dbReference type="SAM" id="Phobius"/>
    </source>
</evidence>
<keyword evidence="1" id="KW-1133">Transmembrane helix</keyword>
<evidence type="ECO:0000313" key="3">
    <source>
        <dbReference type="Proteomes" id="UP001612741"/>
    </source>
</evidence>
<keyword evidence="1" id="KW-0472">Membrane</keyword>
<gene>
    <name evidence="2" type="ORF">ACIBG2_51545</name>
</gene>
<reference evidence="2 3" key="1">
    <citation type="submission" date="2024-10" db="EMBL/GenBank/DDBJ databases">
        <title>The Natural Products Discovery Center: Release of the First 8490 Sequenced Strains for Exploring Actinobacteria Biosynthetic Diversity.</title>
        <authorList>
            <person name="Kalkreuter E."/>
            <person name="Kautsar S.A."/>
            <person name="Yang D."/>
            <person name="Bader C.D."/>
            <person name="Teijaro C.N."/>
            <person name="Fluegel L."/>
            <person name="Davis C.M."/>
            <person name="Simpson J.R."/>
            <person name="Lauterbach L."/>
            <person name="Steele A.D."/>
            <person name="Gui C."/>
            <person name="Meng S."/>
            <person name="Li G."/>
            <person name="Viehrig K."/>
            <person name="Ye F."/>
            <person name="Su P."/>
            <person name="Kiefer A.F."/>
            <person name="Nichols A."/>
            <person name="Cepeda A.J."/>
            <person name="Yan W."/>
            <person name="Fan B."/>
            <person name="Jiang Y."/>
            <person name="Adhikari A."/>
            <person name="Zheng C.-J."/>
            <person name="Schuster L."/>
            <person name="Cowan T.M."/>
            <person name="Smanski M.J."/>
            <person name="Chevrette M.G."/>
            <person name="De Carvalho L.P.S."/>
            <person name="Shen B."/>
        </authorList>
    </citation>
    <scope>NUCLEOTIDE SEQUENCE [LARGE SCALE GENOMIC DNA]</scope>
    <source>
        <strain evidence="2 3">NPDC050545</strain>
    </source>
</reference>
<accession>A0ABW7ZCL5</accession>
<proteinExistence type="predicted"/>
<feature type="transmembrane region" description="Helical" evidence="1">
    <location>
        <begin position="40"/>
        <end position="59"/>
    </location>
</feature>
<evidence type="ECO:0000313" key="2">
    <source>
        <dbReference type="EMBL" id="MFI6505890.1"/>
    </source>
</evidence>
<keyword evidence="1" id="KW-0812">Transmembrane</keyword>
<sequence length="88" mass="8917">MSRMLLLRIASAVEAASLAALLVNLFTVHAKPITTYGGPLHGISYVAVIAAAAMLPAAAGTGARRRAFVPGIGGLLAVRALRGKAHDA</sequence>
<protein>
    <recommendedName>
        <fullName evidence="4">DUF3817 domain-containing protein</fullName>
    </recommendedName>
</protein>